<name>A0A9X1SGD4_9MICC</name>
<dbReference type="RefSeq" id="WP_227897252.1">
    <property type="nucleotide sequence ID" value="NZ_CP099467.1"/>
</dbReference>
<dbReference type="AlphaFoldDB" id="A0A9X1SGD4"/>
<sequence length="357" mass="37262">MALTPSQRRNRRLAAGAALAAAAVAAGALGLWVTGGKTVEASASSIPALVPADADTLVIAPFSGSWWEKVAPMDEPNKMLPELDPASAGLDIENIGYSRSVDPEDHGVPFALPLRLFYIESPTGEGAEEVAEWLKDQPAADNRSVAVEGDVVVIGSSTTTYKAPEESVLELEAYDPERREGEATMWMNTGREAVSLTGDGNNDKALAFTEVLSSGFGFEEGTKWLGTSTDGESWSGAFTAGGVNPDAIDFKKAVTVLASTEEVLASVEGPTGTAEVVKPGLGAILETASFIAGTKHMGAFLDEQGSAGLDDPFITVTSDVTAWNAAISGVHMANENLSERTLAANAEEMVVTYSYGK</sequence>
<dbReference type="EMBL" id="JAJFZV010000018">
    <property type="protein sequence ID" value="MCC3299264.1"/>
    <property type="molecule type" value="Genomic_DNA"/>
</dbReference>
<comment type="caution">
    <text evidence="1">The sequence shown here is derived from an EMBL/GenBank/DDBJ whole genome shotgun (WGS) entry which is preliminary data.</text>
</comment>
<reference evidence="1" key="1">
    <citation type="submission" date="2021-10" db="EMBL/GenBank/DDBJ databases">
        <title>Novel species in genus Arthrobacter.</title>
        <authorList>
            <person name="Liu Y."/>
        </authorList>
    </citation>
    <scope>NUCLEOTIDE SEQUENCE</scope>
    <source>
        <strain evidence="1">Zg-Y453</strain>
    </source>
</reference>
<organism evidence="1 2">
    <name type="scientific">Arthrobacter caoxuetaonis</name>
    <dbReference type="NCBI Taxonomy" id="2886935"/>
    <lineage>
        <taxon>Bacteria</taxon>
        <taxon>Bacillati</taxon>
        <taxon>Actinomycetota</taxon>
        <taxon>Actinomycetes</taxon>
        <taxon>Micrococcales</taxon>
        <taxon>Micrococcaceae</taxon>
        <taxon>Arthrobacter</taxon>
    </lineage>
</organism>
<evidence type="ECO:0000313" key="1">
    <source>
        <dbReference type="EMBL" id="MCC3299264.1"/>
    </source>
</evidence>
<accession>A0A9X1SGD4</accession>
<gene>
    <name evidence="1" type="ORF">LJ757_15850</name>
</gene>
<protein>
    <submittedName>
        <fullName evidence="1">Uncharacterized protein</fullName>
    </submittedName>
</protein>
<evidence type="ECO:0000313" key="2">
    <source>
        <dbReference type="Proteomes" id="UP001139158"/>
    </source>
</evidence>
<keyword evidence="2" id="KW-1185">Reference proteome</keyword>
<proteinExistence type="predicted"/>
<dbReference type="Proteomes" id="UP001139158">
    <property type="component" value="Unassembled WGS sequence"/>
</dbReference>